<reference evidence="1 2" key="1">
    <citation type="journal article" date="2014" name="PLoS ONE">
        <title>De novo Genome Assembly of the Fungal Plant Pathogen Pyrenophora semeniperda.</title>
        <authorList>
            <person name="Soliai M.M."/>
            <person name="Meyer S.E."/>
            <person name="Udall J.A."/>
            <person name="Elzinga D.E."/>
            <person name="Hermansen R.A."/>
            <person name="Bodily P.M."/>
            <person name="Hart A.A."/>
            <person name="Coleman C.E."/>
        </authorList>
    </citation>
    <scope>NUCLEOTIDE SEQUENCE [LARGE SCALE GENOMIC DNA]</scope>
    <source>
        <strain evidence="1 2">CCB06</strain>
        <tissue evidence="1">Mycelium</tissue>
    </source>
</reference>
<organism evidence="1 2">
    <name type="scientific">Pyrenophora seminiperda CCB06</name>
    <dbReference type="NCBI Taxonomy" id="1302712"/>
    <lineage>
        <taxon>Eukaryota</taxon>
        <taxon>Fungi</taxon>
        <taxon>Dikarya</taxon>
        <taxon>Ascomycota</taxon>
        <taxon>Pezizomycotina</taxon>
        <taxon>Dothideomycetes</taxon>
        <taxon>Pleosporomycetidae</taxon>
        <taxon>Pleosporales</taxon>
        <taxon>Pleosporineae</taxon>
        <taxon>Pleosporaceae</taxon>
        <taxon>Pyrenophora</taxon>
    </lineage>
</organism>
<name>A0A3M7M5L5_9PLEO</name>
<proteinExistence type="predicted"/>
<dbReference type="Proteomes" id="UP000265663">
    <property type="component" value="Unassembled WGS sequence"/>
</dbReference>
<dbReference type="EMBL" id="KE747820">
    <property type="protein sequence ID" value="RMZ69670.1"/>
    <property type="molecule type" value="Genomic_DNA"/>
</dbReference>
<evidence type="ECO:0000313" key="1">
    <source>
        <dbReference type="EMBL" id="RMZ69670.1"/>
    </source>
</evidence>
<gene>
    <name evidence="1" type="ORF">GMOD_00010346</name>
</gene>
<keyword evidence="2" id="KW-1185">Reference proteome</keyword>
<evidence type="ECO:0000313" key="2">
    <source>
        <dbReference type="Proteomes" id="UP000265663"/>
    </source>
</evidence>
<accession>A0A3M7M5L5</accession>
<protein>
    <submittedName>
        <fullName evidence="1">Uncharacterized protein</fullName>
    </submittedName>
</protein>
<sequence length="11" mass="1348">MHYKAVRTKTI</sequence>